<dbReference type="EMBL" id="CP051684">
    <property type="protein sequence ID" value="QJD88981.1"/>
    <property type="molecule type" value="Genomic_DNA"/>
</dbReference>
<feature type="signal peptide" evidence="1">
    <location>
        <begin position="1"/>
        <end position="21"/>
    </location>
</feature>
<evidence type="ECO:0000313" key="3">
    <source>
        <dbReference type="Proteomes" id="UP000503117"/>
    </source>
</evidence>
<sequence>MLRSKLVIGLTCMLLARIAFAGTEAELIAAQAPDDVVQLNKTLDLTRNTAADIEQQLRAKGVTQFAMIRFAPWAYREEIWVLYRNEEKAFVTEFTVENARVRLRALVEVEPAVWDQAFNTFFVARQKRPAAPLPVGARMRRDPWTPGYSGIVTLDKDGEARTYLLATDDLLTLHIQSPVEELLCSTVFAGMHCYNGSTTTDGWVKQQLDGLMQHSQKTTRKLIQLTTGNQ</sequence>
<protein>
    <submittedName>
        <fullName evidence="2">Uncharacterized protein</fullName>
    </submittedName>
</protein>
<accession>A0ABX6M4T7</accession>
<feature type="chain" id="PRO_5045108180" evidence="1">
    <location>
        <begin position="22"/>
        <end position="230"/>
    </location>
</feature>
<dbReference type="RefSeq" id="WP_169110430.1">
    <property type="nucleotide sequence ID" value="NZ_CP051684.1"/>
</dbReference>
<reference evidence="2 3" key="1">
    <citation type="submission" date="2020-04" db="EMBL/GenBank/DDBJ databases">
        <title>Genome sequencing of novel species.</title>
        <authorList>
            <person name="Heo J."/>
            <person name="Kim S.-J."/>
            <person name="Kim J.-S."/>
            <person name="Hong S.-B."/>
            <person name="Kwon S.-W."/>
        </authorList>
    </citation>
    <scope>NUCLEOTIDE SEQUENCE [LARGE SCALE GENOMIC DNA]</scope>
    <source>
        <strain evidence="2 3">AF9R3</strain>
    </source>
</reference>
<evidence type="ECO:0000256" key="1">
    <source>
        <dbReference type="SAM" id="SignalP"/>
    </source>
</evidence>
<proteinExistence type="predicted"/>
<keyword evidence="1" id="KW-0732">Signal</keyword>
<organism evidence="2 3">
    <name type="scientific">Duganella dendranthematis</name>
    <dbReference type="NCBI Taxonomy" id="2728021"/>
    <lineage>
        <taxon>Bacteria</taxon>
        <taxon>Pseudomonadati</taxon>
        <taxon>Pseudomonadota</taxon>
        <taxon>Betaproteobacteria</taxon>
        <taxon>Burkholderiales</taxon>
        <taxon>Oxalobacteraceae</taxon>
        <taxon>Telluria group</taxon>
        <taxon>Duganella</taxon>
    </lineage>
</organism>
<gene>
    <name evidence="2" type="ORF">HH213_01940</name>
</gene>
<evidence type="ECO:0000313" key="2">
    <source>
        <dbReference type="EMBL" id="QJD88981.1"/>
    </source>
</evidence>
<name>A0ABX6M4T7_9BURK</name>
<keyword evidence="3" id="KW-1185">Reference proteome</keyword>
<dbReference type="Proteomes" id="UP000503117">
    <property type="component" value="Chromosome"/>
</dbReference>